<accession>A0A5N6W6C5</accession>
<dbReference type="Proteomes" id="UP000325433">
    <property type="component" value="Unassembled WGS sequence"/>
</dbReference>
<name>A0A5N6W6C5_9EURO</name>
<proteinExistence type="predicted"/>
<sequence length="128" mass="14614">MCIHKSRTGNHGCSVIAVLGSILGTHPQFTKRQISRRKLSSNAFLELYLNYLPVLDGLLRGDLLIDILMMVCNPDMKPFHLMEREEWAINDGIETPSSQDLVNLGGRDRMPKPVRLCLARQHHPKQLW</sequence>
<organism evidence="1 2">
    <name type="scientific">Aspergillus transmontanensis</name>
    <dbReference type="NCBI Taxonomy" id="1034304"/>
    <lineage>
        <taxon>Eukaryota</taxon>
        <taxon>Fungi</taxon>
        <taxon>Dikarya</taxon>
        <taxon>Ascomycota</taxon>
        <taxon>Pezizomycotina</taxon>
        <taxon>Eurotiomycetes</taxon>
        <taxon>Eurotiomycetidae</taxon>
        <taxon>Eurotiales</taxon>
        <taxon>Aspergillaceae</taxon>
        <taxon>Aspergillus</taxon>
        <taxon>Aspergillus subgen. Circumdati</taxon>
    </lineage>
</organism>
<protein>
    <submittedName>
        <fullName evidence="1">Uncharacterized protein</fullName>
    </submittedName>
</protein>
<dbReference type="EMBL" id="ML738309">
    <property type="protein sequence ID" value="KAE8316036.1"/>
    <property type="molecule type" value="Genomic_DNA"/>
</dbReference>
<evidence type="ECO:0000313" key="1">
    <source>
        <dbReference type="EMBL" id="KAE8316036.1"/>
    </source>
</evidence>
<evidence type="ECO:0000313" key="2">
    <source>
        <dbReference type="Proteomes" id="UP000325433"/>
    </source>
</evidence>
<dbReference type="AlphaFoldDB" id="A0A5N6W6C5"/>
<reference evidence="2" key="1">
    <citation type="submission" date="2019-04" db="EMBL/GenBank/DDBJ databases">
        <title>Friends and foes A comparative genomics studyof 23 Aspergillus species from section Flavi.</title>
        <authorList>
            <consortium name="DOE Joint Genome Institute"/>
            <person name="Kjaerbolling I."/>
            <person name="Vesth T."/>
            <person name="Frisvad J.C."/>
            <person name="Nybo J.L."/>
            <person name="Theobald S."/>
            <person name="Kildgaard S."/>
            <person name="Isbrandt T."/>
            <person name="Kuo A."/>
            <person name="Sato A."/>
            <person name="Lyhne E.K."/>
            <person name="Kogle M.E."/>
            <person name="Wiebenga A."/>
            <person name="Kun R.S."/>
            <person name="Lubbers R.J."/>
            <person name="Makela M.R."/>
            <person name="Barry K."/>
            <person name="Chovatia M."/>
            <person name="Clum A."/>
            <person name="Daum C."/>
            <person name="Haridas S."/>
            <person name="He G."/>
            <person name="LaButti K."/>
            <person name="Lipzen A."/>
            <person name="Mondo S."/>
            <person name="Riley R."/>
            <person name="Salamov A."/>
            <person name="Simmons B.A."/>
            <person name="Magnuson J.K."/>
            <person name="Henrissat B."/>
            <person name="Mortensen U.H."/>
            <person name="Larsen T.O."/>
            <person name="Devries R.P."/>
            <person name="Grigoriev I.V."/>
            <person name="Machida M."/>
            <person name="Baker S.E."/>
            <person name="Andersen M.R."/>
        </authorList>
    </citation>
    <scope>NUCLEOTIDE SEQUENCE [LARGE SCALE GENOMIC DNA]</scope>
    <source>
        <strain evidence="2">CBS 130015</strain>
    </source>
</reference>
<keyword evidence="2" id="KW-1185">Reference proteome</keyword>
<gene>
    <name evidence="1" type="ORF">BDV41DRAFT_529679</name>
</gene>